<gene>
    <name evidence="1" type="ORF">HRR80_003101</name>
</gene>
<comment type="caution">
    <text evidence="1">The sequence shown here is derived from an EMBL/GenBank/DDBJ whole genome shotgun (WGS) entry which is preliminary data.</text>
</comment>
<evidence type="ECO:0000313" key="1">
    <source>
        <dbReference type="EMBL" id="KAJ8993063.1"/>
    </source>
</evidence>
<evidence type="ECO:0000313" key="2">
    <source>
        <dbReference type="Proteomes" id="UP001161757"/>
    </source>
</evidence>
<sequence length="106" mass="12303">MGKKPTQLFIRLLATNMAVVHHEKNIFHNHGLGGIYGERSIYCRRIGRGQSHTTRAFGLLNVFNLYSNKFRSERAVHTTVTTQKKVMSRTIRCSMLTYAYMYIYIS</sequence>
<organism evidence="1 2">
    <name type="scientific">Exophiala dermatitidis</name>
    <name type="common">Black yeast-like fungus</name>
    <name type="synonym">Wangiella dermatitidis</name>
    <dbReference type="NCBI Taxonomy" id="5970"/>
    <lineage>
        <taxon>Eukaryota</taxon>
        <taxon>Fungi</taxon>
        <taxon>Dikarya</taxon>
        <taxon>Ascomycota</taxon>
        <taxon>Pezizomycotina</taxon>
        <taxon>Eurotiomycetes</taxon>
        <taxon>Chaetothyriomycetidae</taxon>
        <taxon>Chaetothyriales</taxon>
        <taxon>Herpotrichiellaceae</taxon>
        <taxon>Exophiala</taxon>
    </lineage>
</organism>
<dbReference type="AlphaFoldDB" id="A0AAN6EXG6"/>
<dbReference type="EMBL" id="JAJGCB010000004">
    <property type="protein sequence ID" value="KAJ8993063.1"/>
    <property type="molecule type" value="Genomic_DNA"/>
</dbReference>
<reference evidence="1" key="1">
    <citation type="submission" date="2023-01" db="EMBL/GenBank/DDBJ databases">
        <title>Exophiala dermititidis isolated from Cystic Fibrosis Patient.</title>
        <authorList>
            <person name="Kurbessoian T."/>
            <person name="Crocker A."/>
            <person name="Murante D."/>
            <person name="Hogan D.A."/>
            <person name="Stajich J.E."/>
        </authorList>
    </citation>
    <scope>NUCLEOTIDE SEQUENCE</scope>
    <source>
        <strain evidence="1">Ex8</strain>
    </source>
</reference>
<protein>
    <submittedName>
        <fullName evidence="1">Uncharacterized protein</fullName>
    </submittedName>
</protein>
<accession>A0AAN6EXG6</accession>
<name>A0AAN6EXG6_EXODE</name>
<proteinExistence type="predicted"/>
<dbReference type="Proteomes" id="UP001161757">
    <property type="component" value="Unassembled WGS sequence"/>
</dbReference>